<proteinExistence type="predicted"/>
<reference evidence="2" key="2">
    <citation type="submission" date="2020-05" db="EMBL/GenBank/DDBJ databases">
        <authorList>
            <person name="Kim H.-S."/>
            <person name="Proctor R.H."/>
            <person name="Brown D.W."/>
        </authorList>
    </citation>
    <scope>NUCLEOTIDE SEQUENCE</scope>
    <source>
        <strain evidence="2">NRRL 22465</strain>
    </source>
</reference>
<dbReference type="OrthoDB" id="5220117at2759"/>
<protein>
    <submittedName>
        <fullName evidence="2">Uncharacterized protein</fullName>
    </submittedName>
</protein>
<organism evidence="2 3">
    <name type="scientific">Fusarium zealandicum</name>
    <dbReference type="NCBI Taxonomy" id="1053134"/>
    <lineage>
        <taxon>Eukaryota</taxon>
        <taxon>Fungi</taxon>
        <taxon>Dikarya</taxon>
        <taxon>Ascomycota</taxon>
        <taxon>Pezizomycotina</taxon>
        <taxon>Sordariomycetes</taxon>
        <taxon>Hypocreomycetidae</taxon>
        <taxon>Hypocreales</taxon>
        <taxon>Nectriaceae</taxon>
        <taxon>Fusarium</taxon>
        <taxon>Fusarium staphyleae species complex</taxon>
    </lineage>
</organism>
<feature type="compositionally biased region" description="Acidic residues" evidence="1">
    <location>
        <begin position="127"/>
        <end position="143"/>
    </location>
</feature>
<feature type="compositionally biased region" description="Basic residues" evidence="1">
    <location>
        <begin position="65"/>
        <end position="74"/>
    </location>
</feature>
<evidence type="ECO:0000313" key="3">
    <source>
        <dbReference type="Proteomes" id="UP000635477"/>
    </source>
</evidence>
<evidence type="ECO:0000256" key="1">
    <source>
        <dbReference type="SAM" id="MobiDB-lite"/>
    </source>
</evidence>
<evidence type="ECO:0000313" key="2">
    <source>
        <dbReference type="EMBL" id="KAF4984480.1"/>
    </source>
</evidence>
<feature type="region of interest" description="Disordered" evidence="1">
    <location>
        <begin position="53"/>
        <end position="74"/>
    </location>
</feature>
<gene>
    <name evidence="2" type="ORF">FZEAL_328</name>
</gene>
<name>A0A8H4UV09_9HYPO</name>
<reference evidence="2" key="1">
    <citation type="journal article" date="2020" name="BMC Genomics">
        <title>Correction to: Identification and distribution of gene clusters required for synthesis of sphingolipid metabolism inhibitors in diverse species of the filamentous fungus Fusarium.</title>
        <authorList>
            <person name="Kim H.S."/>
            <person name="Lohmar J.M."/>
            <person name="Busman M."/>
            <person name="Brown D.W."/>
            <person name="Naumann T.A."/>
            <person name="Divon H.H."/>
            <person name="Lysoe E."/>
            <person name="Uhlig S."/>
            <person name="Proctor R.H."/>
        </authorList>
    </citation>
    <scope>NUCLEOTIDE SEQUENCE</scope>
    <source>
        <strain evidence="2">NRRL 22465</strain>
    </source>
</reference>
<feature type="region of interest" description="Disordered" evidence="1">
    <location>
        <begin position="121"/>
        <end position="181"/>
    </location>
</feature>
<sequence>MDNEWESSFLTSRHVHNRNKANARQSSSKGASEFDVKRTYGSYEIKCPAADAFGSLNHDAEMQSSHKKKSKKRSANQRLEIYRLTDDGNGLIGELFLPGVLEATVILAGRRKQLEAIAANQHHPEEETCEEENSDEPPENNPEDEPRSAEEDSGDEGPSPSADNEGFTATHLTSNETKQQKRFKDFEKNSFRQPKFWLRWQGRVYARSDNDTIPEPAASGMGYVVFSGNKCRDFKGTLSCEALGWKDVSLRGWKRVEMKERDTRV</sequence>
<dbReference type="EMBL" id="JABEYC010000018">
    <property type="protein sequence ID" value="KAF4984480.1"/>
    <property type="molecule type" value="Genomic_DNA"/>
</dbReference>
<keyword evidence="3" id="KW-1185">Reference proteome</keyword>
<accession>A0A8H4UV09</accession>
<comment type="caution">
    <text evidence="2">The sequence shown here is derived from an EMBL/GenBank/DDBJ whole genome shotgun (WGS) entry which is preliminary data.</text>
</comment>
<dbReference type="AlphaFoldDB" id="A0A8H4UV09"/>
<dbReference type="Proteomes" id="UP000635477">
    <property type="component" value="Unassembled WGS sequence"/>
</dbReference>